<feature type="domain" description="NADP-dependent oxidoreductase" evidence="1">
    <location>
        <begin position="15"/>
        <end position="286"/>
    </location>
</feature>
<proteinExistence type="predicted"/>
<dbReference type="OrthoDB" id="9772407at2"/>
<evidence type="ECO:0000259" key="1">
    <source>
        <dbReference type="Pfam" id="PF00248"/>
    </source>
</evidence>
<dbReference type="InterPro" id="IPR053135">
    <property type="entry name" value="AKR2_Oxidoreductase"/>
</dbReference>
<dbReference type="InterPro" id="IPR023210">
    <property type="entry name" value="NADP_OxRdtase_dom"/>
</dbReference>
<sequence>MRKRPLGKTGLVVSELSIGTWGLGGEAYGKVDDADAERVVRRAIDIGVNLIDTADAYGGGRMEKLVGRVLADHPDLVVVTKGGVDRTTDPARKCFAADYLATSVERSLKRLGISTLPVFLLHHPTPDAIYLGEATEALAGLKKDGKIAHWGVCAGDEDVARAAIDKGAEVIELPYNLVQSLDLHRLSGDIMVAGCGVLARSVLAYGLLAGMWSKDKQFPEGDHRNDRWTRMELEHRLGQLDAIRFLVKGDVHTLRGAAVRFVLANHLVSSAVLGARTVEQLEQLVRETGGGPRYLPDDDLRQLPRTLDRVGIRT</sequence>
<dbReference type="Proteomes" id="UP000064967">
    <property type="component" value="Chromosome"/>
</dbReference>
<keyword evidence="3" id="KW-1185">Reference proteome</keyword>
<protein>
    <submittedName>
        <fullName evidence="2">Aldo-keto reductase</fullName>
    </submittedName>
</protein>
<evidence type="ECO:0000313" key="3">
    <source>
        <dbReference type="Proteomes" id="UP000064967"/>
    </source>
</evidence>
<dbReference type="InterPro" id="IPR036812">
    <property type="entry name" value="NAD(P)_OxRdtase_dom_sf"/>
</dbReference>
<organism evidence="2 3">
    <name type="scientific">Labilithrix luteola</name>
    <dbReference type="NCBI Taxonomy" id="1391654"/>
    <lineage>
        <taxon>Bacteria</taxon>
        <taxon>Pseudomonadati</taxon>
        <taxon>Myxococcota</taxon>
        <taxon>Polyangia</taxon>
        <taxon>Polyangiales</taxon>
        <taxon>Labilitrichaceae</taxon>
        <taxon>Labilithrix</taxon>
    </lineage>
</organism>
<dbReference type="PANTHER" id="PTHR43312">
    <property type="entry name" value="D-THREO-ALDOSE 1-DEHYDROGENASE"/>
    <property type="match status" value="1"/>
</dbReference>
<dbReference type="SUPFAM" id="SSF51430">
    <property type="entry name" value="NAD(P)-linked oxidoreductase"/>
    <property type="match status" value="1"/>
</dbReference>
<dbReference type="KEGG" id="llu:AKJ09_00677"/>
<dbReference type="Pfam" id="PF00248">
    <property type="entry name" value="Aldo_ket_red"/>
    <property type="match status" value="1"/>
</dbReference>
<dbReference type="AlphaFoldDB" id="A0A0K1PKE7"/>
<accession>A0A0K1PKE7</accession>
<dbReference type="STRING" id="1391654.AKJ09_00677"/>
<reference evidence="2 3" key="1">
    <citation type="submission" date="2015-08" db="EMBL/GenBank/DDBJ databases">
        <authorList>
            <person name="Babu N.S."/>
            <person name="Beckwith C.J."/>
            <person name="Beseler K.G."/>
            <person name="Brison A."/>
            <person name="Carone J.V."/>
            <person name="Caskin T.P."/>
            <person name="Diamond M."/>
            <person name="Durham M.E."/>
            <person name="Foxe J.M."/>
            <person name="Go M."/>
            <person name="Henderson B.A."/>
            <person name="Jones I.B."/>
            <person name="McGettigan J.A."/>
            <person name="Micheletti S.J."/>
            <person name="Nasrallah M.E."/>
            <person name="Ortiz D."/>
            <person name="Piller C.R."/>
            <person name="Privatt S.R."/>
            <person name="Schneider S.L."/>
            <person name="Sharp S."/>
            <person name="Smith T.C."/>
            <person name="Stanton J.D."/>
            <person name="Ullery H.E."/>
            <person name="Wilson R.J."/>
            <person name="Serrano M.G."/>
            <person name="Buck G."/>
            <person name="Lee V."/>
            <person name="Wang Y."/>
            <person name="Carvalho R."/>
            <person name="Voegtly L."/>
            <person name="Shi R."/>
            <person name="Duckworth R."/>
            <person name="Johnson A."/>
            <person name="Loviza R."/>
            <person name="Walstead R."/>
            <person name="Shah Z."/>
            <person name="Kiflezghi M."/>
            <person name="Wade K."/>
            <person name="Ball S.L."/>
            <person name="Bradley K.W."/>
            <person name="Asai D.J."/>
            <person name="Bowman C.A."/>
            <person name="Russell D.A."/>
            <person name="Pope W.H."/>
            <person name="Jacobs-Sera D."/>
            <person name="Hendrix R.W."/>
            <person name="Hatfull G.F."/>
        </authorList>
    </citation>
    <scope>NUCLEOTIDE SEQUENCE [LARGE SCALE GENOMIC DNA]</scope>
    <source>
        <strain evidence="2 3">DSM 27648</strain>
    </source>
</reference>
<name>A0A0K1PKE7_9BACT</name>
<evidence type="ECO:0000313" key="2">
    <source>
        <dbReference type="EMBL" id="AKU94013.1"/>
    </source>
</evidence>
<dbReference type="RefSeq" id="WP_146645677.1">
    <property type="nucleotide sequence ID" value="NZ_CP012333.1"/>
</dbReference>
<dbReference type="CDD" id="cd19086">
    <property type="entry name" value="AKR_AKR11C1"/>
    <property type="match status" value="1"/>
</dbReference>
<gene>
    <name evidence="2" type="ORF">AKJ09_00677</name>
</gene>
<dbReference type="PANTHER" id="PTHR43312:SF1">
    <property type="entry name" value="NADP-DEPENDENT OXIDOREDUCTASE DOMAIN-CONTAINING PROTEIN"/>
    <property type="match status" value="1"/>
</dbReference>
<dbReference type="Gene3D" id="3.20.20.100">
    <property type="entry name" value="NADP-dependent oxidoreductase domain"/>
    <property type="match status" value="1"/>
</dbReference>
<dbReference type="EMBL" id="CP012333">
    <property type="protein sequence ID" value="AKU94013.1"/>
    <property type="molecule type" value="Genomic_DNA"/>
</dbReference>